<accession>W7IGT5</accession>
<reference evidence="1 2" key="1">
    <citation type="journal article" date="2014" name="Genome Announc.">
        <title>Draft Genome Sequence of the Antitrypanosomally Active Sponge-Associated Bacterium Actinokineospora sp. Strain EG49.</title>
        <authorList>
            <person name="Harjes J."/>
            <person name="Ryu T."/>
            <person name="Abdelmohsen U.R."/>
            <person name="Moitinho-Silva L."/>
            <person name="Horn H."/>
            <person name="Ravasi T."/>
            <person name="Hentschel U."/>
        </authorList>
    </citation>
    <scope>NUCLEOTIDE SEQUENCE [LARGE SCALE GENOMIC DNA]</scope>
    <source>
        <strain evidence="1 2">EG49</strain>
    </source>
</reference>
<gene>
    <name evidence="1" type="ORF">UO65_5231</name>
</gene>
<dbReference type="EMBL" id="AYXG01000203">
    <property type="protein sequence ID" value="EWC59503.1"/>
    <property type="molecule type" value="Genomic_DNA"/>
</dbReference>
<comment type="caution">
    <text evidence="1">The sequence shown here is derived from an EMBL/GenBank/DDBJ whole genome shotgun (WGS) entry which is preliminary data.</text>
</comment>
<dbReference type="eggNOG" id="ENOG50337X2">
    <property type="taxonomic scope" value="Bacteria"/>
</dbReference>
<dbReference type="PATRIC" id="fig|909613.9.peg.5228"/>
<keyword evidence="2" id="KW-1185">Reference proteome</keyword>
<dbReference type="Proteomes" id="UP000019277">
    <property type="component" value="Unassembled WGS sequence"/>
</dbReference>
<name>W7IGT5_9PSEU</name>
<protein>
    <submittedName>
        <fullName evidence="1">Uncharacterized protein</fullName>
    </submittedName>
</protein>
<evidence type="ECO:0000313" key="1">
    <source>
        <dbReference type="EMBL" id="EWC59503.1"/>
    </source>
</evidence>
<organism evidence="1 2">
    <name type="scientific">Actinokineospora spheciospongiae</name>
    <dbReference type="NCBI Taxonomy" id="909613"/>
    <lineage>
        <taxon>Bacteria</taxon>
        <taxon>Bacillati</taxon>
        <taxon>Actinomycetota</taxon>
        <taxon>Actinomycetes</taxon>
        <taxon>Pseudonocardiales</taxon>
        <taxon>Pseudonocardiaceae</taxon>
        <taxon>Actinokineospora</taxon>
    </lineage>
</organism>
<dbReference type="STRING" id="909613.UO65_5231"/>
<evidence type="ECO:0000313" key="2">
    <source>
        <dbReference type="Proteomes" id="UP000019277"/>
    </source>
</evidence>
<dbReference type="RefSeq" id="WP_233427839.1">
    <property type="nucleotide sequence ID" value="NZ_AYXG01000203.1"/>
</dbReference>
<dbReference type="AlphaFoldDB" id="W7IGT5"/>
<sequence>MAQQMSIFSAEVSHPGVADLAGLLCGPGRTAVFARATARLLLPVDDQWRANALVKACAERGVAAEVRTCEESGGPRLSTAFRRDLAPLASAWTDPAGGKAVPDCFLPDGAALRMWVLAAGRWTDGGYLLPLDPTAPHTHAPLAEALLRCGLPATAPTAKGEVPGLRVVGRRRLARLLELVGPPTGPGCADQWPAVSRMRAVS</sequence>
<proteinExistence type="predicted"/>